<keyword evidence="1" id="KW-0472">Membrane</keyword>
<dbReference type="AlphaFoldDB" id="A0AAD7DGA7"/>
<sequence length="153" mass="17007">MLFAHSNAPTSRIVHFAAESYFPSVQVPIFLALCNSANAEDSLSAKFKPVTDDAVYNDPILQDEIGRFGITCYIAICFGLAFSLDIFAFSRNLSLPRAGRLEVSPFRQSIFVAVDSEWNNHSTDSRTLWAIQIYPIGLEDQFSKPIALQKQVG</sequence>
<keyword evidence="1" id="KW-1133">Transmembrane helix</keyword>
<keyword evidence="3" id="KW-1185">Reference proteome</keyword>
<evidence type="ECO:0000313" key="3">
    <source>
        <dbReference type="Proteomes" id="UP001221757"/>
    </source>
</evidence>
<organism evidence="2 3">
    <name type="scientific">Mycena rosella</name>
    <name type="common">Pink bonnet</name>
    <name type="synonym">Agaricus rosellus</name>
    <dbReference type="NCBI Taxonomy" id="1033263"/>
    <lineage>
        <taxon>Eukaryota</taxon>
        <taxon>Fungi</taxon>
        <taxon>Dikarya</taxon>
        <taxon>Basidiomycota</taxon>
        <taxon>Agaricomycotina</taxon>
        <taxon>Agaricomycetes</taxon>
        <taxon>Agaricomycetidae</taxon>
        <taxon>Agaricales</taxon>
        <taxon>Marasmiineae</taxon>
        <taxon>Mycenaceae</taxon>
        <taxon>Mycena</taxon>
    </lineage>
</organism>
<name>A0AAD7DGA7_MYCRO</name>
<feature type="transmembrane region" description="Helical" evidence="1">
    <location>
        <begin position="68"/>
        <end position="90"/>
    </location>
</feature>
<dbReference type="Proteomes" id="UP001221757">
    <property type="component" value="Unassembled WGS sequence"/>
</dbReference>
<evidence type="ECO:0000256" key="1">
    <source>
        <dbReference type="SAM" id="Phobius"/>
    </source>
</evidence>
<gene>
    <name evidence="2" type="ORF">B0H17DRAFT_1202719</name>
</gene>
<reference evidence="2" key="1">
    <citation type="submission" date="2023-03" db="EMBL/GenBank/DDBJ databases">
        <title>Massive genome expansion in bonnet fungi (Mycena s.s.) driven by repeated elements and novel gene families across ecological guilds.</title>
        <authorList>
            <consortium name="Lawrence Berkeley National Laboratory"/>
            <person name="Harder C.B."/>
            <person name="Miyauchi S."/>
            <person name="Viragh M."/>
            <person name="Kuo A."/>
            <person name="Thoen E."/>
            <person name="Andreopoulos B."/>
            <person name="Lu D."/>
            <person name="Skrede I."/>
            <person name="Drula E."/>
            <person name="Henrissat B."/>
            <person name="Morin E."/>
            <person name="Kohler A."/>
            <person name="Barry K."/>
            <person name="LaButti K."/>
            <person name="Morin E."/>
            <person name="Salamov A."/>
            <person name="Lipzen A."/>
            <person name="Mereny Z."/>
            <person name="Hegedus B."/>
            <person name="Baldrian P."/>
            <person name="Stursova M."/>
            <person name="Weitz H."/>
            <person name="Taylor A."/>
            <person name="Grigoriev I.V."/>
            <person name="Nagy L.G."/>
            <person name="Martin F."/>
            <person name="Kauserud H."/>
        </authorList>
    </citation>
    <scope>NUCLEOTIDE SEQUENCE</scope>
    <source>
        <strain evidence="2">CBHHK067</strain>
    </source>
</reference>
<keyword evidence="1" id="KW-0812">Transmembrane</keyword>
<evidence type="ECO:0000313" key="2">
    <source>
        <dbReference type="EMBL" id="KAJ7688858.1"/>
    </source>
</evidence>
<comment type="caution">
    <text evidence="2">The sequence shown here is derived from an EMBL/GenBank/DDBJ whole genome shotgun (WGS) entry which is preliminary data.</text>
</comment>
<protein>
    <submittedName>
        <fullName evidence="2">Uncharacterized protein</fullName>
    </submittedName>
</protein>
<proteinExistence type="predicted"/>
<accession>A0AAD7DGA7</accession>
<dbReference type="EMBL" id="JARKIE010000076">
    <property type="protein sequence ID" value="KAJ7688858.1"/>
    <property type="molecule type" value="Genomic_DNA"/>
</dbReference>